<dbReference type="Gene3D" id="3.30.70.600">
    <property type="entry name" value="Ribosomal protein S10 domain"/>
    <property type="match status" value="1"/>
</dbReference>
<comment type="subcellular location">
    <subcellularLocation>
        <location evidence="4">Plastid</location>
        <location evidence="4">Chloroplast</location>
    </subcellularLocation>
</comment>
<dbReference type="GO" id="GO:0006412">
    <property type="term" value="P:translation"/>
    <property type="evidence" value="ECO:0007669"/>
    <property type="project" value="UniProtKB-UniRule"/>
</dbReference>
<geneLocation type="chloroplast" evidence="6"/>
<evidence type="ECO:0000256" key="3">
    <source>
        <dbReference type="ARBA" id="ARBA00023274"/>
    </source>
</evidence>
<protein>
    <recommendedName>
        <fullName evidence="4">Small ribosomal subunit protein uS10c</fullName>
    </recommendedName>
</protein>
<gene>
    <name evidence="4 6" type="primary">rps10</name>
</gene>
<comment type="similarity">
    <text evidence="1 4">Belongs to the universal ribosomal protein uS10 family.</text>
</comment>
<dbReference type="PRINTS" id="PR00971">
    <property type="entry name" value="RIBOSOMALS10"/>
</dbReference>
<evidence type="ECO:0000313" key="7">
    <source>
        <dbReference type="EMBL" id="UAM91934.1"/>
    </source>
</evidence>
<organism evidence="6">
    <name type="scientific">Skeletonema pseudocostatum</name>
    <dbReference type="NCBI Taxonomy" id="41457"/>
    <lineage>
        <taxon>Eukaryota</taxon>
        <taxon>Sar</taxon>
        <taxon>Stramenopiles</taxon>
        <taxon>Ochrophyta</taxon>
        <taxon>Bacillariophyta</taxon>
        <taxon>Coscinodiscophyceae</taxon>
        <taxon>Thalassiosirophycidae</taxon>
        <taxon>Thalassiosirales</taxon>
        <taxon>Skeletonemataceae</taxon>
        <taxon>Skeletonema</taxon>
    </lineage>
</organism>
<evidence type="ECO:0000259" key="5">
    <source>
        <dbReference type="SMART" id="SM01403"/>
    </source>
</evidence>
<comment type="subunit">
    <text evidence="4">Part of the 30S ribosomal subunit.</text>
</comment>
<reference evidence="6" key="1">
    <citation type="journal article" date="2019" name="Mitochondrial DNA Part B Resour">
        <title>Complete chloroplast genome of the diatom Skeletonema pseudocostatum from the Western Mediterranean coast of Algeria.</title>
        <authorList>
            <person name="Hamedi C."/>
            <person name="Gastineau R."/>
            <person name="Lemieux C."/>
            <person name="Turmel M."/>
            <person name="Witkowski A."/>
            <person name="Baba Hamed M.B."/>
        </authorList>
    </citation>
    <scope>NUCLEOTIDE SEQUENCE</scope>
</reference>
<evidence type="ECO:0000313" key="6">
    <source>
        <dbReference type="EMBL" id="QGR23552.1"/>
    </source>
</evidence>
<dbReference type="GO" id="GO:0003735">
    <property type="term" value="F:structural constituent of ribosome"/>
    <property type="evidence" value="ECO:0007669"/>
    <property type="project" value="InterPro"/>
</dbReference>
<dbReference type="AlphaFoldDB" id="A0A650D0W2"/>
<evidence type="ECO:0000256" key="1">
    <source>
        <dbReference type="ARBA" id="ARBA00007102"/>
    </source>
</evidence>
<dbReference type="SUPFAM" id="SSF54999">
    <property type="entry name" value="Ribosomal protein S10"/>
    <property type="match status" value="1"/>
</dbReference>
<dbReference type="GO" id="GO:0000049">
    <property type="term" value="F:tRNA binding"/>
    <property type="evidence" value="ECO:0007669"/>
    <property type="project" value="UniProtKB-UniRule"/>
</dbReference>
<keyword evidence="2 4" id="KW-0689">Ribosomal protein</keyword>
<proteinExistence type="inferred from homology"/>
<feature type="domain" description="Small ribosomal subunit protein uS10" evidence="5">
    <location>
        <begin position="10"/>
        <end position="105"/>
    </location>
</feature>
<dbReference type="GO" id="GO:1990904">
    <property type="term" value="C:ribonucleoprotein complex"/>
    <property type="evidence" value="ECO:0007669"/>
    <property type="project" value="UniProtKB-KW"/>
</dbReference>
<sequence length="107" mass="12422">MEIKPNEKIRVRLESFNHELLNTSCQKIMEITQGNNIDNVGVVSLPTDKRIYCVLRSPHVNKDSREHFEIRTHKRILEISYDSSVNIFDLLVKSDLPPGVLYRICLS</sequence>
<dbReference type="RefSeq" id="YP_010201298.1">
    <property type="nucleotide sequence ID" value="NC_058704.1"/>
</dbReference>
<dbReference type="InterPro" id="IPR036838">
    <property type="entry name" value="Ribosomal_uS10_dom_sf"/>
</dbReference>
<keyword evidence="6" id="KW-0150">Chloroplast</keyword>
<reference evidence="7" key="2">
    <citation type="journal article" date="2021" name="Front. Plant Sci.">
        <title>Chloroplast Genomes for Five Skeletonema Species: Comparative and Phylogenetic Analysis.</title>
        <authorList>
            <person name="Liu S."/>
            <person name="Xu Q."/>
            <person name="Liu K."/>
            <person name="Zhao Y."/>
            <person name="Chen N."/>
        </authorList>
    </citation>
    <scope>NUCLEOTIDE SEQUENCE</scope>
    <source>
        <strain evidence="7">CNS00342</strain>
    </source>
</reference>
<dbReference type="FunFam" id="3.30.70.600:FF:000003">
    <property type="entry name" value="30S ribosomal protein S10"/>
    <property type="match status" value="1"/>
</dbReference>
<dbReference type="EMBL" id="MK372941">
    <property type="protein sequence ID" value="QGR23552.1"/>
    <property type="molecule type" value="Genomic_DNA"/>
</dbReference>
<dbReference type="GO" id="GO:0005840">
    <property type="term" value="C:ribosome"/>
    <property type="evidence" value="ECO:0007669"/>
    <property type="project" value="UniProtKB-KW"/>
</dbReference>
<name>A0A650D0W2_9STRA</name>
<dbReference type="InterPro" id="IPR027486">
    <property type="entry name" value="Ribosomal_uS10_dom"/>
</dbReference>
<dbReference type="HAMAP" id="MF_00508">
    <property type="entry name" value="Ribosomal_uS10"/>
    <property type="match status" value="1"/>
</dbReference>
<evidence type="ECO:0000256" key="2">
    <source>
        <dbReference type="ARBA" id="ARBA00022980"/>
    </source>
</evidence>
<keyword evidence="3 4" id="KW-0687">Ribonucleoprotein</keyword>
<dbReference type="PANTHER" id="PTHR11700">
    <property type="entry name" value="30S RIBOSOMAL PROTEIN S10 FAMILY MEMBER"/>
    <property type="match status" value="1"/>
</dbReference>
<dbReference type="NCBIfam" id="TIGR01049">
    <property type="entry name" value="rpsJ_bact"/>
    <property type="match status" value="1"/>
</dbReference>
<accession>A0A650D0W2</accession>
<dbReference type="GO" id="GO:0009507">
    <property type="term" value="C:chloroplast"/>
    <property type="evidence" value="ECO:0007669"/>
    <property type="project" value="UniProtKB-SubCell"/>
</dbReference>
<comment type="function">
    <text evidence="4">Involved in the binding of tRNA to the ribosomes.</text>
</comment>
<evidence type="ECO:0000256" key="4">
    <source>
        <dbReference type="HAMAP-Rule" id="MF_00508"/>
    </source>
</evidence>
<dbReference type="InterPro" id="IPR001848">
    <property type="entry name" value="Ribosomal_uS10"/>
</dbReference>
<keyword evidence="6" id="KW-0934">Plastid</keyword>
<dbReference type="GeneID" id="68638537"/>
<dbReference type="NCBIfam" id="NF001861">
    <property type="entry name" value="PRK00596.1"/>
    <property type="match status" value="1"/>
</dbReference>
<dbReference type="EMBL" id="MW679510">
    <property type="protein sequence ID" value="UAM91934.1"/>
    <property type="molecule type" value="Genomic_DNA"/>
</dbReference>
<dbReference type="SMART" id="SM01403">
    <property type="entry name" value="Ribosomal_S10"/>
    <property type="match status" value="1"/>
</dbReference>
<dbReference type="Pfam" id="PF00338">
    <property type="entry name" value="Ribosomal_S10"/>
    <property type="match status" value="1"/>
</dbReference>